<keyword evidence="4" id="KW-1185">Reference proteome</keyword>
<reference evidence="3 4" key="1">
    <citation type="submission" date="2016-10" db="EMBL/GenBank/DDBJ databases">
        <authorList>
            <person name="de Groot N.N."/>
        </authorList>
    </citation>
    <scope>NUCLEOTIDE SEQUENCE [LARGE SCALE GENOMIC DNA]</scope>
    <source>
        <strain evidence="3 4">CGMCC 1.7666</strain>
    </source>
</reference>
<dbReference type="PANTHER" id="PTHR42760:SF129">
    <property type="entry name" value="OXIDOREDUCTASE"/>
    <property type="match status" value="1"/>
</dbReference>
<dbReference type="PROSITE" id="PS00061">
    <property type="entry name" value="ADH_SHORT"/>
    <property type="match status" value="1"/>
</dbReference>
<dbReference type="Proteomes" id="UP000199569">
    <property type="component" value="Unassembled WGS sequence"/>
</dbReference>
<evidence type="ECO:0000256" key="2">
    <source>
        <dbReference type="ARBA" id="ARBA00023002"/>
    </source>
</evidence>
<sequence length="246" mass="25583">MTIGRNSYSLQNRLAVITGGCGQIGSAIADIFLESGARVQVWDRQKTSQLRGDLTFRAVDVTNADAVNQAMADAAGDLGGLDLLVNAAGVTGPTKNVADYTAAEWQATLAVNLTSVFYCSHAALQLMNPARSGRIINIASIAGKDGNPGMAAYSTAKAGVIAFSKALGKELANTHIRVHSIAPALIETNLLHQMSPEMVATNLAKIPMGRAGTPREVAELAAWLASDGCSFSTGAVYDLSGGRATY</sequence>
<dbReference type="GO" id="GO:0016616">
    <property type="term" value="F:oxidoreductase activity, acting on the CH-OH group of donors, NAD or NADP as acceptor"/>
    <property type="evidence" value="ECO:0007669"/>
    <property type="project" value="TreeGrafter"/>
</dbReference>
<dbReference type="Pfam" id="PF13561">
    <property type="entry name" value="adh_short_C2"/>
    <property type="match status" value="1"/>
</dbReference>
<dbReference type="InterPro" id="IPR020904">
    <property type="entry name" value="Sc_DH/Rdtase_CS"/>
</dbReference>
<dbReference type="PRINTS" id="PR00080">
    <property type="entry name" value="SDRFAMILY"/>
</dbReference>
<dbReference type="OrthoDB" id="9803333at2"/>
<accession>A0A1G5L2P7</accession>
<comment type="similarity">
    <text evidence="1">Belongs to the short-chain dehydrogenases/reductases (SDR) family.</text>
</comment>
<proteinExistence type="inferred from homology"/>
<dbReference type="GO" id="GO:0030497">
    <property type="term" value="P:fatty acid elongation"/>
    <property type="evidence" value="ECO:0007669"/>
    <property type="project" value="TreeGrafter"/>
</dbReference>
<dbReference type="STRING" id="549386.SAMN02927923_03807"/>
<dbReference type="InterPro" id="IPR002347">
    <property type="entry name" value="SDR_fam"/>
</dbReference>
<evidence type="ECO:0000313" key="3">
    <source>
        <dbReference type="EMBL" id="SCZ06469.1"/>
    </source>
</evidence>
<dbReference type="Gene3D" id="3.40.50.720">
    <property type="entry name" value="NAD(P)-binding Rossmann-like Domain"/>
    <property type="match status" value="1"/>
</dbReference>
<gene>
    <name evidence="3" type="ORF">SAMN02927923_03807</name>
</gene>
<name>A0A1G5L2P7_9HYPH</name>
<dbReference type="InterPro" id="IPR036291">
    <property type="entry name" value="NAD(P)-bd_dom_sf"/>
</dbReference>
<keyword evidence="2" id="KW-0560">Oxidoreductase</keyword>
<organism evidence="3 4">
    <name type="scientific">Microvirga guangxiensis</name>
    <dbReference type="NCBI Taxonomy" id="549386"/>
    <lineage>
        <taxon>Bacteria</taxon>
        <taxon>Pseudomonadati</taxon>
        <taxon>Pseudomonadota</taxon>
        <taxon>Alphaproteobacteria</taxon>
        <taxon>Hyphomicrobiales</taxon>
        <taxon>Methylobacteriaceae</taxon>
        <taxon>Microvirga</taxon>
    </lineage>
</organism>
<dbReference type="AlphaFoldDB" id="A0A1G5L2P7"/>
<dbReference type="PANTHER" id="PTHR42760">
    <property type="entry name" value="SHORT-CHAIN DEHYDROGENASES/REDUCTASES FAMILY MEMBER"/>
    <property type="match status" value="1"/>
</dbReference>
<dbReference type="FunFam" id="3.40.50.720:FF:000173">
    <property type="entry name" value="3-oxoacyl-[acyl-carrier protein] reductase"/>
    <property type="match status" value="1"/>
</dbReference>
<evidence type="ECO:0000256" key="1">
    <source>
        <dbReference type="ARBA" id="ARBA00006484"/>
    </source>
</evidence>
<dbReference type="SUPFAM" id="SSF51735">
    <property type="entry name" value="NAD(P)-binding Rossmann-fold domains"/>
    <property type="match status" value="1"/>
</dbReference>
<dbReference type="PRINTS" id="PR00081">
    <property type="entry name" value="GDHRDH"/>
</dbReference>
<dbReference type="RefSeq" id="WP_091138239.1">
    <property type="nucleotide sequence ID" value="NZ_FMVJ01000013.1"/>
</dbReference>
<evidence type="ECO:0000313" key="4">
    <source>
        <dbReference type="Proteomes" id="UP000199569"/>
    </source>
</evidence>
<protein>
    <submittedName>
        <fullName evidence="3">3-oxoacyl-[acyl-carrier protein] reductase</fullName>
    </submittedName>
</protein>
<dbReference type="EMBL" id="FMVJ01000013">
    <property type="protein sequence ID" value="SCZ06469.1"/>
    <property type="molecule type" value="Genomic_DNA"/>
</dbReference>